<evidence type="ECO:0008006" key="4">
    <source>
        <dbReference type="Google" id="ProtNLM"/>
    </source>
</evidence>
<evidence type="ECO:0000256" key="1">
    <source>
        <dbReference type="SAM" id="SignalP"/>
    </source>
</evidence>
<feature type="signal peptide" evidence="1">
    <location>
        <begin position="1"/>
        <end position="20"/>
    </location>
</feature>
<evidence type="ECO:0000313" key="3">
    <source>
        <dbReference type="Proteomes" id="UP000645462"/>
    </source>
</evidence>
<dbReference type="InterPro" id="IPR038695">
    <property type="entry name" value="Saro_0823-like_sf"/>
</dbReference>
<sequence length="159" mass="17248">MGKWSVLSLVVALGASPVFAADAPCRDDVIFLRGDWGNARFAVDVADTPELRSRGLMFVEDMPTMTGMLFVYEYEQTVSFWMQNTLIPLDMIFADSNGVVQRVHDNAIPGDTTSIPGGSNIQFVLEINGGMADRLGIDVGTEMRHPAIADETASWACGS</sequence>
<accession>A0ABQ1KFQ8</accession>
<gene>
    <name evidence="2" type="ORF">GCM10011363_13040</name>
</gene>
<feature type="chain" id="PRO_5046022568" description="DUF192 domain-containing protein" evidence="1">
    <location>
        <begin position="21"/>
        <end position="159"/>
    </location>
</feature>
<name>A0ABQ1KFQ8_9RHOB</name>
<proteinExistence type="predicted"/>
<dbReference type="InterPro" id="IPR003795">
    <property type="entry name" value="DUF192"/>
</dbReference>
<keyword evidence="3" id="KW-1185">Reference proteome</keyword>
<dbReference type="EMBL" id="BMFC01000002">
    <property type="protein sequence ID" value="GGB97777.1"/>
    <property type="molecule type" value="Genomic_DNA"/>
</dbReference>
<dbReference type="PANTHER" id="PTHR37953">
    <property type="entry name" value="UPF0127 PROTEIN MJ1496"/>
    <property type="match status" value="1"/>
</dbReference>
<reference evidence="3" key="1">
    <citation type="journal article" date="2019" name="Int. J. Syst. Evol. Microbiol.">
        <title>The Global Catalogue of Microorganisms (GCM) 10K type strain sequencing project: providing services to taxonomists for standard genome sequencing and annotation.</title>
        <authorList>
            <consortium name="The Broad Institute Genomics Platform"/>
            <consortium name="The Broad Institute Genome Sequencing Center for Infectious Disease"/>
            <person name="Wu L."/>
            <person name="Ma J."/>
        </authorList>
    </citation>
    <scope>NUCLEOTIDE SEQUENCE [LARGE SCALE GENOMIC DNA]</scope>
    <source>
        <strain evidence="3">CGMCC 1.12478</strain>
    </source>
</reference>
<dbReference type="RefSeq" id="WP_188481162.1">
    <property type="nucleotide sequence ID" value="NZ_BMFC01000002.1"/>
</dbReference>
<protein>
    <recommendedName>
        <fullName evidence="4">DUF192 domain-containing protein</fullName>
    </recommendedName>
</protein>
<dbReference type="Pfam" id="PF02643">
    <property type="entry name" value="DUF192"/>
    <property type="match status" value="1"/>
</dbReference>
<comment type="caution">
    <text evidence="2">The sequence shown here is derived from an EMBL/GenBank/DDBJ whole genome shotgun (WGS) entry which is preliminary data.</text>
</comment>
<dbReference type="PANTHER" id="PTHR37953:SF1">
    <property type="entry name" value="UPF0127 PROTEIN MJ1496"/>
    <property type="match status" value="1"/>
</dbReference>
<evidence type="ECO:0000313" key="2">
    <source>
        <dbReference type="EMBL" id="GGB97777.1"/>
    </source>
</evidence>
<organism evidence="2 3">
    <name type="scientific">Marivita lacus</name>
    <dbReference type="NCBI Taxonomy" id="1323742"/>
    <lineage>
        <taxon>Bacteria</taxon>
        <taxon>Pseudomonadati</taxon>
        <taxon>Pseudomonadota</taxon>
        <taxon>Alphaproteobacteria</taxon>
        <taxon>Rhodobacterales</taxon>
        <taxon>Roseobacteraceae</taxon>
        <taxon>Marivita</taxon>
    </lineage>
</organism>
<keyword evidence="1" id="KW-0732">Signal</keyword>
<dbReference type="Proteomes" id="UP000645462">
    <property type="component" value="Unassembled WGS sequence"/>
</dbReference>
<dbReference type="Gene3D" id="2.60.120.1140">
    <property type="entry name" value="Protein of unknown function DUF192"/>
    <property type="match status" value="1"/>
</dbReference>